<accession>A0A0F9S090</accession>
<sequence>MMGFFEALTKHKGGHREPLNETTAVLAYEVGRMLEHSMYLKWYPEESSARLGFYKSELMDAIAQLVLICESLDVDFEEMRDLGIEKALERFTGKEEKR</sequence>
<organism evidence="1">
    <name type="scientific">marine sediment metagenome</name>
    <dbReference type="NCBI Taxonomy" id="412755"/>
    <lineage>
        <taxon>unclassified sequences</taxon>
        <taxon>metagenomes</taxon>
        <taxon>ecological metagenomes</taxon>
    </lineage>
</organism>
<dbReference type="EMBL" id="LAZR01000633">
    <property type="protein sequence ID" value="KKN62175.1"/>
    <property type="molecule type" value="Genomic_DNA"/>
</dbReference>
<protein>
    <recommendedName>
        <fullName evidence="2">NTP pyrophosphohydrolase MazG putative catalytic core domain-containing protein</fullName>
    </recommendedName>
</protein>
<reference evidence="1" key="1">
    <citation type="journal article" date="2015" name="Nature">
        <title>Complex archaea that bridge the gap between prokaryotes and eukaryotes.</title>
        <authorList>
            <person name="Spang A."/>
            <person name="Saw J.H."/>
            <person name="Jorgensen S.L."/>
            <person name="Zaremba-Niedzwiedzka K."/>
            <person name="Martijn J."/>
            <person name="Lind A.E."/>
            <person name="van Eijk R."/>
            <person name="Schleper C."/>
            <person name="Guy L."/>
            <person name="Ettema T.J."/>
        </authorList>
    </citation>
    <scope>NUCLEOTIDE SEQUENCE</scope>
</reference>
<evidence type="ECO:0000313" key="1">
    <source>
        <dbReference type="EMBL" id="KKN62175.1"/>
    </source>
</evidence>
<name>A0A0F9S090_9ZZZZ</name>
<gene>
    <name evidence="1" type="ORF">LCGC14_0514540</name>
</gene>
<comment type="caution">
    <text evidence="1">The sequence shown here is derived from an EMBL/GenBank/DDBJ whole genome shotgun (WGS) entry which is preliminary data.</text>
</comment>
<dbReference type="AlphaFoldDB" id="A0A0F9S090"/>
<evidence type="ECO:0008006" key="2">
    <source>
        <dbReference type="Google" id="ProtNLM"/>
    </source>
</evidence>
<proteinExistence type="predicted"/>
<dbReference type="SUPFAM" id="SSF101386">
    <property type="entry name" value="all-alpha NTP pyrophosphatases"/>
    <property type="match status" value="1"/>
</dbReference>